<dbReference type="Gene3D" id="3.40.50.300">
    <property type="entry name" value="P-loop containing nucleotide triphosphate hydrolases"/>
    <property type="match status" value="2"/>
</dbReference>
<keyword evidence="13" id="KW-1185">Reference proteome</keyword>
<keyword evidence="2" id="KW-0547">Nucleotide-binding</keyword>
<dbReference type="PANTHER" id="PTHR13710:SF105">
    <property type="entry name" value="ATP-DEPENDENT DNA HELICASE Q1"/>
    <property type="match status" value="1"/>
</dbReference>
<dbReference type="SUPFAM" id="SSF52540">
    <property type="entry name" value="P-loop containing nucleoside triphosphate hydrolases"/>
    <property type="match status" value="1"/>
</dbReference>
<evidence type="ECO:0000256" key="4">
    <source>
        <dbReference type="ARBA" id="ARBA00022806"/>
    </source>
</evidence>
<dbReference type="GO" id="GO:0003678">
    <property type="term" value="F:DNA helicase activity"/>
    <property type="evidence" value="ECO:0007669"/>
    <property type="project" value="UniProtKB-EC"/>
</dbReference>
<dbReference type="Gene3D" id="1.10.30.50">
    <property type="match status" value="1"/>
</dbReference>
<evidence type="ECO:0000256" key="6">
    <source>
        <dbReference type="ARBA" id="ARBA00023125"/>
    </source>
</evidence>
<comment type="similarity">
    <text evidence="1">Belongs to the helicase family. RecQ subfamily.</text>
</comment>
<dbReference type="EC" id="5.6.2.4" evidence="9"/>
<evidence type="ECO:0000256" key="3">
    <source>
        <dbReference type="ARBA" id="ARBA00022801"/>
    </source>
</evidence>
<dbReference type="Pfam" id="PF01844">
    <property type="entry name" value="HNH"/>
    <property type="match status" value="1"/>
</dbReference>
<evidence type="ECO:0000313" key="13">
    <source>
        <dbReference type="Proteomes" id="UP000587524"/>
    </source>
</evidence>
<comment type="catalytic activity">
    <reaction evidence="8">
        <text>Couples ATP hydrolysis with the unwinding of duplex DNA by translocating in the 3'-5' direction.</text>
        <dbReference type="EC" id="5.6.2.4"/>
    </reaction>
</comment>
<evidence type="ECO:0000259" key="10">
    <source>
        <dbReference type="PROSITE" id="PS51192"/>
    </source>
</evidence>
<dbReference type="InterPro" id="IPR027417">
    <property type="entry name" value="P-loop_NTPase"/>
</dbReference>
<feature type="domain" description="Helicase C-terminal" evidence="11">
    <location>
        <begin position="282"/>
        <end position="435"/>
    </location>
</feature>
<reference evidence="12 13" key="1">
    <citation type="submission" date="2020-08" db="EMBL/GenBank/DDBJ databases">
        <title>Genomic Encyclopedia of Type Strains, Phase IV (KMG-IV): sequencing the most valuable type-strain genomes for metagenomic binning, comparative biology and taxonomic classification.</title>
        <authorList>
            <person name="Goeker M."/>
        </authorList>
    </citation>
    <scope>NUCLEOTIDE SEQUENCE [LARGE SCALE GENOMIC DNA]</scope>
    <source>
        <strain evidence="12 13">DSM 17455</strain>
    </source>
</reference>
<comment type="caution">
    <text evidence="12">The sequence shown here is derived from an EMBL/GenBank/DDBJ whole genome shotgun (WGS) entry which is preliminary data.</text>
</comment>
<dbReference type="PROSITE" id="PS51194">
    <property type="entry name" value="HELICASE_CTER"/>
    <property type="match status" value="1"/>
</dbReference>
<evidence type="ECO:0000256" key="7">
    <source>
        <dbReference type="ARBA" id="ARBA00023235"/>
    </source>
</evidence>
<dbReference type="Proteomes" id="UP000587524">
    <property type="component" value="Unassembled WGS sequence"/>
</dbReference>
<keyword evidence="5" id="KW-0067">ATP-binding</keyword>
<keyword evidence="6" id="KW-0238">DNA-binding</keyword>
<accession>A0ABR6C7I1</accession>
<evidence type="ECO:0000256" key="8">
    <source>
        <dbReference type="ARBA" id="ARBA00034617"/>
    </source>
</evidence>
<dbReference type="Pfam" id="PF00270">
    <property type="entry name" value="DEAD"/>
    <property type="match status" value="1"/>
</dbReference>
<dbReference type="SMART" id="SM00490">
    <property type="entry name" value="HELICc"/>
    <property type="match status" value="1"/>
</dbReference>
<keyword evidence="4 12" id="KW-0347">Helicase</keyword>
<keyword evidence="7" id="KW-0413">Isomerase</keyword>
<dbReference type="Pfam" id="PF00271">
    <property type="entry name" value="Helicase_C"/>
    <property type="match status" value="1"/>
</dbReference>
<dbReference type="SMART" id="SM00487">
    <property type="entry name" value="DEXDc"/>
    <property type="match status" value="1"/>
</dbReference>
<evidence type="ECO:0000313" key="12">
    <source>
        <dbReference type="EMBL" id="MBA9020412.1"/>
    </source>
</evidence>
<evidence type="ECO:0000256" key="1">
    <source>
        <dbReference type="ARBA" id="ARBA00005446"/>
    </source>
</evidence>
<dbReference type="InterPro" id="IPR014001">
    <property type="entry name" value="Helicase_ATP-bd"/>
</dbReference>
<evidence type="ECO:0000256" key="2">
    <source>
        <dbReference type="ARBA" id="ARBA00022741"/>
    </source>
</evidence>
<evidence type="ECO:0000256" key="9">
    <source>
        <dbReference type="ARBA" id="ARBA00034808"/>
    </source>
</evidence>
<protein>
    <recommendedName>
        <fullName evidence="9">DNA 3'-5' helicase</fullName>
        <ecNumber evidence="9">5.6.2.4</ecNumber>
    </recommendedName>
</protein>
<dbReference type="CDD" id="cd00085">
    <property type="entry name" value="HNHc"/>
    <property type="match status" value="1"/>
</dbReference>
<dbReference type="PANTHER" id="PTHR13710">
    <property type="entry name" value="DNA HELICASE RECQ FAMILY MEMBER"/>
    <property type="match status" value="1"/>
</dbReference>
<proteinExistence type="inferred from homology"/>
<sequence>MHHLLPRSMGGTDELANLVTLCDGCHASHHPTLAGGLARRAIERWAVRLARWLDTEGLTSETCGNFGPALRLFGVERFRHGQLPIVLAALAGKSVLVVSPTGSGKTLCFQLPAVLRRGISIVVSPLKTLMSEQVSDLLSNKIPATFINSDLSSDEKGIRFNLIARQAVKMLYLAPERFFVRSEAERQKLKETKPAFLVVDEAHCVDQWGGDFRREYGRLREVREKLGSPPVLAFTATAGIEMQKRILASLGVEDALVFVRGVDRPNIALIRSKCAAAQRALAIAKLIRLPQLRDQKVMIFVPSAKVGEHLQQALRAEGLEIPFYHSRLGTSWERQELLKRFLGQSRPVADQIICTNAFGMGLDVPNVRLVIHWQHSASVEDQLQEFGRAGRDGKQSVAVMFHDGVQNGRDTSRLAYMANLTVEGAVVDPPTKEEMLKQRLRRIDQVGEMMRADRCVRNSVNRYFEGPPMMVRRSLSLRILDWAFGSKDRSLRFRTCCDHCDRAVIQKVGLAPYVAQVLR</sequence>
<dbReference type="InterPro" id="IPR011545">
    <property type="entry name" value="DEAD/DEAH_box_helicase_dom"/>
</dbReference>
<dbReference type="NCBIfam" id="TIGR00614">
    <property type="entry name" value="recQ_fam"/>
    <property type="match status" value="1"/>
</dbReference>
<dbReference type="InterPro" id="IPR004589">
    <property type="entry name" value="DNA_helicase_ATP-dep_RecQ"/>
</dbReference>
<feature type="domain" description="Helicase ATP-binding" evidence="10">
    <location>
        <begin position="86"/>
        <end position="256"/>
    </location>
</feature>
<keyword evidence="3 12" id="KW-0378">Hydrolase</keyword>
<evidence type="ECO:0000256" key="5">
    <source>
        <dbReference type="ARBA" id="ARBA00022840"/>
    </source>
</evidence>
<name>A0ABR6C7I1_9HYPH</name>
<gene>
    <name evidence="12" type="ORF">HNQ97_002409</name>
</gene>
<dbReference type="InterPro" id="IPR003615">
    <property type="entry name" value="HNH_nuc"/>
</dbReference>
<dbReference type="CDD" id="cd17920">
    <property type="entry name" value="DEXHc_RecQ"/>
    <property type="match status" value="1"/>
</dbReference>
<dbReference type="PROSITE" id="PS51192">
    <property type="entry name" value="HELICASE_ATP_BIND_1"/>
    <property type="match status" value="1"/>
</dbReference>
<evidence type="ECO:0000259" key="11">
    <source>
        <dbReference type="PROSITE" id="PS51194"/>
    </source>
</evidence>
<dbReference type="InterPro" id="IPR001650">
    <property type="entry name" value="Helicase_C-like"/>
</dbReference>
<dbReference type="InterPro" id="IPR002711">
    <property type="entry name" value="HNH"/>
</dbReference>
<organism evidence="12 13">
    <name type="scientific">Aminobacter ciceronei</name>
    <dbReference type="NCBI Taxonomy" id="150723"/>
    <lineage>
        <taxon>Bacteria</taxon>
        <taxon>Pseudomonadati</taxon>
        <taxon>Pseudomonadota</taxon>
        <taxon>Alphaproteobacteria</taxon>
        <taxon>Hyphomicrobiales</taxon>
        <taxon>Phyllobacteriaceae</taxon>
        <taxon>Aminobacter</taxon>
    </lineage>
</organism>
<dbReference type="GO" id="GO:0016787">
    <property type="term" value="F:hydrolase activity"/>
    <property type="evidence" value="ECO:0007669"/>
    <property type="project" value="UniProtKB-KW"/>
</dbReference>
<dbReference type="EMBL" id="JACJHZ010000009">
    <property type="protein sequence ID" value="MBA9020412.1"/>
    <property type="molecule type" value="Genomic_DNA"/>
</dbReference>